<keyword evidence="1" id="KW-0560">Oxidoreductase</keyword>
<dbReference type="GO" id="GO:0030267">
    <property type="term" value="F:glyoxylate reductase (NADPH) activity"/>
    <property type="evidence" value="ECO:0007669"/>
    <property type="project" value="TreeGrafter"/>
</dbReference>
<dbReference type="InterPro" id="IPR036291">
    <property type="entry name" value="NAD(P)-bd_dom_sf"/>
</dbReference>
<dbReference type="Proteomes" id="UP000295703">
    <property type="component" value="Unassembled WGS sequence"/>
</dbReference>
<dbReference type="PANTHER" id="PTHR10996">
    <property type="entry name" value="2-HYDROXYACID DEHYDROGENASE-RELATED"/>
    <property type="match status" value="1"/>
</dbReference>
<evidence type="ECO:0000259" key="2">
    <source>
        <dbReference type="Pfam" id="PF02826"/>
    </source>
</evidence>
<evidence type="ECO:0000313" key="4">
    <source>
        <dbReference type="Proteomes" id="UP000295703"/>
    </source>
</evidence>
<dbReference type="PANTHER" id="PTHR10996:SF281">
    <property type="entry name" value="D-ISOMER SPECIFIC 2-HYDROXYACID DEHYDROGENASE NAD-BINDING DOMAIN-CONTAINING PROTEIN-RELATED"/>
    <property type="match status" value="1"/>
</dbReference>
<dbReference type="EMBL" id="RYZW01000098">
    <property type="protein sequence ID" value="TDZ48333.1"/>
    <property type="molecule type" value="Genomic_DNA"/>
</dbReference>
<name>A0A4V3HUN0_COLTR</name>
<dbReference type="InterPro" id="IPR006140">
    <property type="entry name" value="D-isomer_DH_NAD-bd"/>
</dbReference>
<dbReference type="GO" id="GO:0005829">
    <property type="term" value="C:cytosol"/>
    <property type="evidence" value="ECO:0007669"/>
    <property type="project" value="TreeGrafter"/>
</dbReference>
<dbReference type="SUPFAM" id="SSF51735">
    <property type="entry name" value="NAD(P)-binding Rossmann-fold domains"/>
    <property type="match status" value="1"/>
</dbReference>
<dbReference type="Gene3D" id="3.40.50.720">
    <property type="entry name" value="NAD(P)-binding Rossmann-like Domain"/>
    <property type="match status" value="1"/>
</dbReference>
<reference evidence="3 4" key="1">
    <citation type="submission" date="2018-12" db="EMBL/GenBank/DDBJ databases">
        <title>Genome sequence and assembly of Colletotrichum trifolii.</title>
        <authorList>
            <person name="Gan P."/>
            <person name="Shirasu K."/>
        </authorList>
    </citation>
    <scope>NUCLEOTIDE SEQUENCE [LARGE SCALE GENOMIC DNA]</scope>
    <source>
        <strain evidence="3 4">543-2</strain>
    </source>
</reference>
<keyword evidence="4" id="KW-1185">Reference proteome</keyword>
<dbReference type="GO" id="GO:0051287">
    <property type="term" value="F:NAD binding"/>
    <property type="evidence" value="ECO:0007669"/>
    <property type="project" value="InterPro"/>
</dbReference>
<proteinExistence type="predicted"/>
<dbReference type="GO" id="GO:0016618">
    <property type="term" value="F:hydroxypyruvate reductase [NAD(P)H] activity"/>
    <property type="evidence" value="ECO:0007669"/>
    <property type="project" value="TreeGrafter"/>
</dbReference>
<dbReference type="AlphaFoldDB" id="A0A4V3HUN0"/>
<gene>
    <name evidence="3" type="primary">gyaR-0</name>
    <name evidence="3" type="ORF">CTRI78_v008297</name>
</gene>
<feature type="domain" description="D-isomer specific 2-hydroxyacid dehydrogenase NAD-binding" evidence="2">
    <location>
        <begin position="11"/>
        <end position="157"/>
    </location>
</feature>
<dbReference type="STRING" id="5466.A0A4V3HUN0"/>
<organism evidence="3 4">
    <name type="scientific">Colletotrichum trifolii</name>
    <dbReference type="NCBI Taxonomy" id="5466"/>
    <lineage>
        <taxon>Eukaryota</taxon>
        <taxon>Fungi</taxon>
        <taxon>Dikarya</taxon>
        <taxon>Ascomycota</taxon>
        <taxon>Pezizomycotina</taxon>
        <taxon>Sordariomycetes</taxon>
        <taxon>Hypocreomycetidae</taxon>
        <taxon>Glomerellales</taxon>
        <taxon>Glomerellaceae</taxon>
        <taxon>Colletotrichum</taxon>
        <taxon>Colletotrichum orbiculare species complex</taxon>
    </lineage>
</organism>
<dbReference type="Pfam" id="PF02826">
    <property type="entry name" value="2-Hacid_dh_C"/>
    <property type="match status" value="1"/>
</dbReference>
<protein>
    <submittedName>
        <fullName evidence="3">Glyoxylate reductase</fullName>
    </submittedName>
</protein>
<accession>A0A4V3HUN0</accession>
<dbReference type="InterPro" id="IPR050223">
    <property type="entry name" value="D-isomer_2-hydroxyacid_DH"/>
</dbReference>
<comment type="caution">
    <text evidence="3">The sequence shown here is derived from an EMBL/GenBank/DDBJ whole genome shotgun (WGS) entry which is preliminary data.</text>
</comment>
<sequence>MHRLVDNIPRNPRGHVLGIVGLGNIGKKLAYKALTALGMKTHYYYVVRWLKEVKEELEATFHPTLHDLLGVADCVTLHTPFNAHTQDLINKEAFAAIKHGARLVSSSRGQVVNANALVEALQSGWLAAAGLDVHYHEPRISRVLADMDNVTLTCHNGGAALTTRLMQ</sequence>
<evidence type="ECO:0000313" key="3">
    <source>
        <dbReference type="EMBL" id="TDZ48333.1"/>
    </source>
</evidence>
<evidence type="ECO:0000256" key="1">
    <source>
        <dbReference type="ARBA" id="ARBA00023002"/>
    </source>
</evidence>